<evidence type="ECO:0000256" key="8">
    <source>
        <dbReference type="RuleBase" id="RU366073"/>
    </source>
</evidence>
<feature type="domain" description="Peptidase M4 C-terminal" evidence="10">
    <location>
        <begin position="192"/>
        <end position="361"/>
    </location>
</feature>
<feature type="domain" description="Peptidase M4" evidence="9">
    <location>
        <begin position="106"/>
        <end position="188"/>
    </location>
</feature>
<comment type="subcellular location">
    <subcellularLocation>
        <location evidence="8">Secreted</location>
    </subcellularLocation>
</comment>
<dbReference type="GO" id="GO:0046872">
    <property type="term" value="F:metal ion binding"/>
    <property type="evidence" value="ECO:0007669"/>
    <property type="project" value="UniProtKB-UniRule"/>
</dbReference>
<evidence type="ECO:0000259" key="9">
    <source>
        <dbReference type="Pfam" id="PF01447"/>
    </source>
</evidence>
<evidence type="ECO:0000256" key="5">
    <source>
        <dbReference type="ARBA" id="ARBA00022833"/>
    </source>
</evidence>
<dbReference type="PRINTS" id="PR00730">
    <property type="entry name" value="THERMOLYSIN"/>
</dbReference>
<sequence>MNDEQNDPTAPTIRRGVVPPYLLDAIAEHGAERFPRAAAAARSCRPTDIECRRLRREGLRQPPVPEGVREAVRAGAGLTRLVHDAENREELPGVLVRSEGEDPVDDEAVNEAYDGLGASYRLFAEVFGHDSLDGRGMPLSATVHYGQDYDNAFFDGRQMVFGDGDEQVFTGFTGSLSIIGHELSHGVIAHTANLEYQGQPGALNEHVADVFGALTEQYAKGEDARSASWLIGAGIFTPAVSGKALRNMLEPGTAYDDDVLGKDPQPGHMDDYFDTDSDNGGVHLNSGIPNRAFASAATALGQNAWETVGQVWFSVLAGDDITTRTDFAQFAQMTIAEAAVQFGEGTDVHDAVVQGWETVGIPSARAQRGNHGSSW</sequence>
<evidence type="ECO:0000313" key="12">
    <source>
        <dbReference type="Proteomes" id="UP000253509"/>
    </source>
</evidence>
<dbReference type="PANTHER" id="PTHR43579">
    <property type="match status" value="1"/>
</dbReference>
<protein>
    <recommendedName>
        <fullName evidence="8">Neutral metalloproteinase</fullName>
        <ecNumber evidence="8">3.4.24.-</ecNumber>
    </recommendedName>
</protein>
<dbReference type="InterPro" id="IPR013856">
    <property type="entry name" value="Peptidase_M4_domain"/>
</dbReference>
<evidence type="ECO:0000256" key="2">
    <source>
        <dbReference type="ARBA" id="ARBA00022670"/>
    </source>
</evidence>
<evidence type="ECO:0000256" key="6">
    <source>
        <dbReference type="ARBA" id="ARBA00023049"/>
    </source>
</evidence>
<evidence type="ECO:0000259" key="10">
    <source>
        <dbReference type="Pfam" id="PF02868"/>
    </source>
</evidence>
<dbReference type="RefSeq" id="WP_113903726.1">
    <property type="nucleotide sequence ID" value="NZ_QNSB01000004.1"/>
</dbReference>
<organism evidence="11 12">
    <name type="scientific">Brevibacterium celere</name>
    <dbReference type="NCBI Taxonomy" id="225845"/>
    <lineage>
        <taxon>Bacteria</taxon>
        <taxon>Bacillati</taxon>
        <taxon>Actinomycetota</taxon>
        <taxon>Actinomycetes</taxon>
        <taxon>Micrococcales</taxon>
        <taxon>Brevibacteriaceae</taxon>
        <taxon>Brevibacterium</taxon>
    </lineage>
</organism>
<proteinExistence type="inferred from homology"/>
<dbReference type="EC" id="3.4.24.-" evidence="8"/>
<evidence type="ECO:0000256" key="4">
    <source>
        <dbReference type="ARBA" id="ARBA00022801"/>
    </source>
</evidence>
<keyword evidence="8" id="KW-0964">Secreted</keyword>
<gene>
    <name evidence="11" type="ORF">DFO65_104133</name>
</gene>
<comment type="cofactor">
    <cofactor evidence="8">
        <name>Zn(2+)</name>
        <dbReference type="ChEBI" id="CHEBI:29105"/>
    </cofactor>
</comment>
<accession>A0A366IL64</accession>
<dbReference type="PANTHER" id="PTHR43579:SF1">
    <property type="entry name" value="NEUTRAL METALLOPROTEINASE"/>
    <property type="match status" value="1"/>
</dbReference>
<dbReference type="Gene3D" id="3.10.170.10">
    <property type="match status" value="1"/>
</dbReference>
<dbReference type="Pfam" id="PF02868">
    <property type="entry name" value="Peptidase_M4_C"/>
    <property type="match status" value="1"/>
</dbReference>
<dbReference type="EMBL" id="QNSB01000004">
    <property type="protein sequence ID" value="RBP72177.1"/>
    <property type="molecule type" value="Genomic_DNA"/>
</dbReference>
<reference evidence="11 12" key="1">
    <citation type="submission" date="2018-06" db="EMBL/GenBank/DDBJ databases">
        <title>Freshwater and sediment microbial communities from various areas in North America, analyzing microbe dynamics in response to fracking.</title>
        <authorList>
            <person name="Lamendella R."/>
        </authorList>
    </citation>
    <scope>NUCLEOTIDE SEQUENCE [LARGE SCALE GENOMIC DNA]</scope>
    <source>
        <strain evidence="11 12">3b_TX</strain>
    </source>
</reference>
<comment type="similarity">
    <text evidence="1 8">Belongs to the peptidase M4 family.</text>
</comment>
<dbReference type="AlphaFoldDB" id="A0A366IL64"/>
<comment type="caution">
    <text evidence="11">The sequence shown here is derived from an EMBL/GenBank/DDBJ whole genome shotgun (WGS) entry which is preliminary data.</text>
</comment>
<dbReference type="Pfam" id="PF01447">
    <property type="entry name" value="Peptidase_M4"/>
    <property type="match status" value="1"/>
</dbReference>
<keyword evidence="12" id="KW-1185">Reference proteome</keyword>
<evidence type="ECO:0000256" key="1">
    <source>
        <dbReference type="ARBA" id="ARBA00009388"/>
    </source>
</evidence>
<dbReference type="GO" id="GO:0005576">
    <property type="term" value="C:extracellular region"/>
    <property type="evidence" value="ECO:0007669"/>
    <property type="project" value="UniProtKB-SubCell"/>
</dbReference>
<keyword evidence="2 8" id="KW-0645">Protease</keyword>
<keyword evidence="6 8" id="KW-0482">Metalloprotease</keyword>
<keyword evidence="3" id="KW-0479">Metal-binding</keyword>
<dbReference type="InterPro" id="IPR027268">
    <property type="entry name" value="Peptidase_M4/M1_CTD_sf"/>
</dbReference>
<dbReference type="Gene3D" id="1.10.390.10">
    <property type="entry name" value="Neutral Protease Domain 2"/>
    <property type="match status" value="1"/>
</dbReference>
<dbReference type="GO" id="GO:0006508">
    <property type="term" value="P:proteolysis"/>
    <property type="evidence" value="ECO:0007669"/>
    <property type="project" value="UniProtKB-KW"/>
</dbReference>
<dbReference type="InterPro" id="IPR052759">
    <property type="entry name" value="Metalloprotease_M4"/>
</dbReference>
<feature type="active site" evidence="7">
    <location>
        <position position="182"/>
    </location>
</feature>
<dbReference type="InterPro" id="IPR001570">
    <property type="entry name" value="Peptidase_M4_C_domain"/>
</dbReference>
<dbReference type="CDD" id="cd09597">
    <property type="entry name" value="M4_TLP"/>
    <property type="match status" value="1"/>
</dbReference>
<name>A0A366IL64_9MICO</name>
<comment type="function">
    <text evidence="8">Extracellular zinc metalloprotease.</text>
</comment>
<evidence type="ECO:0000313" key="11">
    <source>
        <dbReference type="EMBL" id="RBP72177.1"/>
    </source>
</evidence>
<dbReference type="GO" id="GO:0004222">
    <property type="term" value="F:metalloendopeptidase activity"/>
    <property type="evidence" value="ECO:0007669"/>
    <property type="project" value="UniProtKB-UniRule"/>
</dbReference>
<dbReference type="SUPFAM" id="SSF55486">
    <property type="entry name" value="Metalloproteases ('zincins'), catalytic domain"/>
    <property type="match status" value="1"/>
</dbReference>
<dbReference type="InterPro" id="IPR023612">
    <property type="entry name" value="Peptidase_M4"/>
</dbReference>
<feature type="active site" description="Proton donor" evidence="7">
    <location>
        <position position="283"/>
    </location>
</feature>
<dbReference type="Proteomes" id="UP000253509">
    <property type="component" value="Unassembled WGS sequence"/>
</dbReference>
<evidence type="ECO:0000256" key="3">
    <source>
        <dbReference type="ARBA" id="ARBA00022723"/>
    </source>
</evidence>
<keyword evidence="4 8" id="KW-0378">Hydrolase</keyword>
<keyword evidence="5 8" id="KW-0862">Zinc</keyword>
<evidence type="ECO:0000256" key="7">
    <source>
        <dbReference type="PIRSR" id="PIRSR623612-1"/>
    </source>
</evidence>